<sequence>MDEQHPPEEEPIQFLKIPEKSPLRMQQMLKNQSNAKNPGFDNQVLDELSDRDLAAIFCSQERQIESLHETVSNLLSQNKLLISRYYDRMNESVSLRSRVLTSNHDLQNALHDTKAMAYAVEDLQSQILQLKQPKTSMTTPRSVIVNKLLNPPLSTAQDSHPSMPIPLQMAKELKGTLDRPMNADEALYIYTTFEKWLGSEALQLVILVTCCVCQKVRFKQAAGFSKPRPLNEFIERDLRLGCQNPVCSACFLKSIFSSLARLRETWWKAQDLEVYLPCPCGCSPAGVHINDRSSLLQVLQYLENEKAEFSVIRIYDTILQLMQTLYFIEPRVTSEARHVAARLHFKMMRNGLMHSPFDPRYRRPARRAGSLLKEDFSHVELYNIDDGRKTLQVPIFTQLLRVEKTPIACIICAESIYNVSYDAVDEWIEVCTEFDGDWVWKISRFPKILRARCKHSIDFCTSCLQKHIGSQVERLDKTACDDIRCPSQKCQRLLTYEEVQLYAQKEAFAK</sequence>
<dbReference type="OMA" id="AGVHIND"/>
<evidence type="ECO:0008006" key="3">
    <source>
        <dbReference type="Google" id="ProtNLM"/>
    </source>
</evidence>
<gene>
    <name evidence="1" type="ORF">FVEG_13024</name>
</gene>
<name>W7MTY4_GIBM7</name>
<dbReference type="eggNOG" id="KOG1815">
    <property type="taxonomic scope" value="Eukaryota"/>
</dbReference>
<dbReference type="Gene3D" id="3.30.40.10">
    <property type="entry name" value="Zinc/RING finger domain, C3HC4 (zinc finger)"/>
    <property type="match status" value="1"/>
</dbReference>
<evidence type="ECO:0000313" key="1">
    <source>
        <dbReference type="EMBL" id="EWG54933.1"/>
    </source>
</evidence>
<dbReference type="EMBL" id="DS022262">
    <property type="protein sequence ID" value="EWG54933.1"/>
    <property type="molecule type" value="Genomic_DNA"/>
</dbReference>
<dbReference type="GeneID" id="30070415"/>
<dbReference type="STRING" id="334819.W7MTY4"/>
<evidence type="ECO:0000313" key="2">
    <source>
        <dbReference type="Proteomes" id="UP000009096"/>
    </source>
</evidence>
<dbReference type="HOGENOM" id="CLU_598571_0_0_1"/>
<dbReference type="KEGG" id="fvr:FVEG_13024"/>
<proteinExistence type="predicted"/>
<dbReference type="VEuPathDB" id="FungiDB:FVEG_13024"/>
<keyword evidence="2" id="KW-1185">Reference proteome</keyword>
<organism evidence="1 2">
    <name type="scientific">Gibberella moniliformis (strain M3125 / FGSC 7600)</name>
    <name type="common">Maize ear and stalk rot fungus</name>
    <name type="synonym">Fusarium verticillioides</name>
    <dbReference type="NCBI Taxonomy" id="334819"/>
    <lineage>
        <taxon>Eukaryota</taxon>
        <taxon>Fungi</taxon>
        <taxon>Dikarya</taxon>
        <taxon>Ascomycota</taxon>
        <taxon>Pezizomycotina</taxon>
        <taxon>Sordariomycetes</taxon>
        <taxon>Hypocreomycetidae</taxon>
        <taxon>Hypocreales</taxon>
        <taxon>Nectriaceae</taxon>
        <taxon>Fusarium</taxon>
        <taxon>Fusarium fujikuroi species complex</taxon>
    </lineage>
</organism>
<dbReference type="Proteomes" id="UP000009096">
    <property type="component" value="Chromosome 11"/>
</dbReference>
<dbReference type="InterPro" id="IPR013083">
    <property type="entry name" value="Znf_RING/FYVE/PHD"/>
</dbReference>
<reference evidence="1 2" key="1">
    <citation type="journal article" date="2010" name="Nature">
        <title>Comparative genomics reveals mobile pathogenicity chromosomes in Fusarium.</title>
        <authorList>
            <person name="Ma L.J."/>
            <person name="van der Does H.C."/>
            <person name="Borkovich K.A."/>
            <person name="Coleman J.J."/>
            <person name="Daboussi M.J."/>
            <person name="Di Pietro A."/>
            <person name="Dufresne M."/>
            <person name="Freitag M."/>
            <person name="Grabherr M."/>
            <person name="Henrissat B."/>
            <person name="Houterman P.M."/>
            <person name="Kang S."/>
            <person name="Shim W.B."/>
            <person name="Woloshuk C."/>
            <person name="Xie X."/>
            <person name="Xu J.R."/>
            <person name="Antoniw J."/>
            <person name="Baker S.E."/>
            <person name="Bluhm B.H."/>
            <person name="Breakspear A."/>
            <person name="Brown D.W."/>
            <person name="Butchko R.A."/>
            <person name="Chapman S."/>
            <person name="Coulson R."/>
            <person name="Coutinho P.M."/>
            <person name="Danchin E.G."/>
            <person name="Diener A."/>
            <person name="Gale L.R."/>
            <person name="Gardiner D.M."/>
            <person name="Goff S."/>
            <person name="Hammond-Kosack K.E."/>
            <person name="Hilburn K."/>
            <person name="Hua-Van A."/>
            <person name="Jonkers W."/>
            <person name="Kazan K."/>
            <person name="Kodira C.D."/>
            <person name="Koehrsen M."/>
            <person name="Kumar L."/>
            <person name="Lee Y.H."/>
            <person name="Li L."/>
            <person name="Manners J.M."/>
            <person name="Miranda-Saavedra D."/>
            <person name="Mukherjee M."/>
            <person name="Park G."/>
            <person name="Park J."/>
            <person name="Park S.Y."/>
            <person name="Proctor R.H."/>
            <person name="Regev A."/>
            <person name="Ruiz-Roldan M.C."/>
            <person name="Sain D."/>
            <person name="Sakthikumar S."/>
            <person name="Sykes S."/>
            <person name="Schwartz D.C."/>
            <person name="Turgeon B.G."/>
            <person name="Wapinski I."/>
            <person name="Yoder O."/>
            <person name="Young S."/>
            <person name="Zeng Q."/>
            <person name="Zhou S."/>
            <person name="Galagan J."/>
            <person name="Cuomo C.A."/>
            <person name="Kistler H.C."/>
            <person name="Rep M."/>
        </authorList>
    </citation>
    <scope>NUCLEOTIDE SEQUENCE [LARGE SCALE GENOMIC DNA]</scope>
    <source>
        <strain evidence="2">M3125 / FGSC 7600</strain>
    </source>
</reference>
<protein>
    <recommendedName>
        <fullName evidence="3">RING-type domain-containing protein</fullName>
    </recommendedName>
</protein>
<accession>W7MTY4</accession>
<dbReference type="RefSeq" id="XP_018761124.1">
    <property type="nucleotide sequence ID" value="XM_018902406.1"/>
</dbReference>
<dbReference type="AlphaFoldDB" id="W7MTY4"/>
<dbReference type="OrthoDB" id="1431934at2759"/>
<dbReference type="EMBL" id="CM000588">
    <property type="protein sequence ID" value="EWG54933.1"/>
    <property type="molecule type" value="Genomic_DNA"/>
</dbReference>